<evidence type="ECO:0000256" key="1">
    <source>
        <dbReference type="ARBA" id="ARBA00004370"/>
    </source>
</evidence>
<evidence type="ECO:0000256" key="3">
    <source>
        <dbReference type="SAM" id="Phobius"/>
    </source>
</evidence>
<dbReference type="EMBL" id="KK784936">
    <property type="protein sequence ID" value="KDO59828.1"/>
    <property type="molecule type" value="Genomic_DNA"/>
</dbReference>
<accession>A0A067EXL5</accession>
<evidence type="ECO:0000256" key="2">
    <source>
        <dbReference type="ARBA" id="ARBA00023136"/>
    </source>
</evidence>
<reference evidence="4 5" key="1">
    <citation type="submission" date="2014-04" db="EMBL/GenBank/DDBJ databases">
        <authorList>
            <consortium name="International Citrus Genome Consortium"/>
            <person name="Gmitter F."/>
            <person name="Chen C."/>
            <person name="Farmerie W."/>
            <person name="Harkins T."/>
            <person name="Desany B."/>
            <person name="Mohiuddin M."/>
            <person name="Kodira C."/>
            <person name="Borodovsky M."/>
            <person name="Lomsadze A."/>
            <person name="Burns P."/>
            <person name="Jenkins J."/>
            <person name="Prochnik S."/>
            <person name="Shu S."/>
            <person name="Chapman J."/>
            <person name="Pitluck S."/>
            <person name="Schmutz J."/>
            <person name="Rokhsar D."/>
        </authorList>
    </citation>
    <scope>NUCLEOTIDE SEQUENCE</scope>
</reference>
<comment type="subcellular location">
    <subcellularLocation>
        <location evidence="1">Membrane</location>
    </subcellularLocation>
</comment>
<dbReference type="PANTHER" id="PTHR31234">
    <property type="entry name" value="LATE EMBRYOGENESIS ABUNDANT (LEA) HYDROXYPROLINE-RICH GLYCOPROTEIN FAMILY"/>
    <property type="match status" value="1"/>
</dbReference>
<dbReference type="STRING" id="2711.A0A067EXL5"/>
<evidence type="ECO:0000313" key="5">
    <source>
        <dbReference type="Proteomes" id="UP000027120"/>
    </source>
</evidence>
<keyword evidence="5" id="KW-1185">Reference proteome</keyword>
<dbReference type="GO" id="GO:0016020">
    <property type="term" value="C:membrane"/>
    <property type="evidence" value="ECO:0007669"/>
    <property type="project" value="UniProtKB-SubCell"/>
</dbReference>
<keyword evidence="3" id="KW-0812">Transmembrane</keyword>
<dbReference type="AlphaFoldDB" id="A0A067EXL5"/>
<sequence>MDTRKLKICCGVTAIFLFIFVILITTLSLTIFKPKQPEITAHPVALENITTGGGYPNVTLNATLRMIVTIDNRNYGSFKYRNTTAHVNYRGGIVADVPIEAALVPARGKINISTSADLMADKLLSSPYVLGDIESGSLNLTSVANLHGEVTMLKFLSLHARAMSTCDFTLWTKTQKVDSNCKSKIKL</sequence>
<gene>
    <name evidence="4" type="ORF">CISIN_1g042038mg</name>
</gene>
<evidence type="ECO:0000313" key="4">
    <source>
        <dbReference type="EMBL" id="KDO59828.1"/>
    </source>
</evidence>
<evidence type="ECO:0008006" key="6">
    <source>
        <dbReference type="Google" id="ProtNLM"/>
    </source>
</evidence>
<feature type="transmembrane region" description="Helical" evidence="3">
    <location>
        <begin position="12"/>
        <end position="32"/>
    </location>
</feature>
<keyword evidence="3" id="KW-1133">Transmembrane helix</keyword>
<dbReference type="PANTHER" id="PTHR31234:SF65">
    <property type="entry name" value="LATE EMBRYOGENESIS ABUNDANT PROTEIN, LEA_2 SUBGROUP"/>
    <property type="match status" value="1"/>
</dbReference>
<dbReference type="InterPro" id="IPR044839">
    <property type="entry name" value="NDR1-like"/>
</dbReference>
<dbReference type="Proteomes" id="UP000027120">
    <property type="component" value="Unassembled WGS sequence"/>
</dbReference>
<organism evidence="4 5">
    <name type="scientific">Citrus sinensis</name>
    <name type="common">Sweet orange</name>
    <name type="synonym">Citrus aurantium var. sinensis</name>
    <dbReference type="NCBI Taxonomy" id="2711"/>
    <lineage>
        <taxon>Eukaryota</taxon>
        <taxon>Viridiplantae</taxon>
        <taxon>Streptophyta</taxon>
        <taxon>Embryophyta</taxon>
        <taxon>Tracheophyta</taxon>
        <taxon>Spermatophyta</taxon>
        <taxon>Magnoliopsida</taxon>
        <taxon>eudicotyledons</taxon>
        <taxon>Gunneridae</taxon>
        <taxon>Pentapetalae</taxon>
        <taxon>rosids</taxon>
        <taxon>malvids</taxon>
        <taxon>Sapindales</taxon>
        <taxon>Rutaceae</taxon>
        <taxon>Aurantioideae</taxon>
        <taxon>Citrus</taxon>
    </lineage>
</organism>
<dbReference type="GO" id="GO:0098542">
    <property type="term" value="P:defense response to other organism"/>
    <property type="evidence" value="ECO:0007669"/>
    <property type="project" value="InterPro"/>
</dbReference>
<proteinExistence type="predicted"/>
<keyword evidence="2 3" id="KW-0472">Membrane</keyword>
<protein>
    <recommendedName>
        <fullName evidence="6">Late embryogenesis abundant protein LEA-2 subgroup domain-containing protein</fullName>
    </recommendedName>
</protein>
<name>A0A067EXL5_CITSI</name>